<dbReference type="InterPro" id="IPR056792">
    <property type="entry name" value="PRC_RimM"/>
</dbReference>
<protein>
    <recommendedName>
        <fullName evidence="5">Ribosome maturation factor RimM</fullName>
    </recommendedName>
</protein>
<dbReference type="Proteomes" id="UP000654345">
    <property type="component" value="Unassembled WGS sequence"/>
</dbReference>
<sequence>MPMQNKTEWATIGKIVALFGVRGELKVLPLTDIPDRFTSLKAVHVSTDGHTFKRCTITSVRPYKGEMLLVKLEGITSANDAEALRDQSLWIPESELAQLPPDSYYQHDILGLKVYTLSNQEVGQIVDLFPTGGNDVYVVRTPERKEVMIPAIKTVVRQIDVLRGVMYIDPLPGLLDDEAVLDNSNEEDEEGQDEFGVE</sequence>
<keyword evidence="2 5" id="KW-0690">Ribosome biogenesis</keyword>
<dbReference type="Gene3D" id="2.30.30.240">
    <property type="entry name" value="PRC-barrel domain"/>
    <property type="match status" value="1"/>
</dbReference>
<dbReference type="Gene3D" id="2.40.30.60">
    <property type="entry name" value="RimM"/>
    <property type="match status" value="1"/>
</dbReference>
<dbReference type="PANTHER" id="PTHR33692:SF1">
    <property type="entry name" value="RIBOSOME MATURATION FACTOR RIMM"/>
    <property type="match status" value="1"/>
</dbReference>
<feature type="domain" description="Ribosome maturation factor RimM PRC barrel" evidence="7">
    <location>
        <begin position="107"/>
        <end position="170"/>
    </location>
</feature>
<dbReference type="EMBL" id="BNJG01000009">
    <property type="protein sequence ID" value="GHO61069.1"/>
    <property type="molecule type" value="Genomic_DNA"/>
</dbReference>
<dbReference type="RefSeq" id="WP_201377067.1">
    <property type="nucleotide sequence ID" value="NZ_BNJG01000009.1"/>
</dbReference>
<evidence type="ECO:0000259" key="7">
    <source>
        <dbReference type="Pfam" id="PF24986"/>
    </source>
</evidence>
<dbReference type="InterPro" id="IPR011961">
    <property type="entry name" value="RimM"/>
</dbReference>
<dbReference type="InterPro" id="IPR009000">
    <property type="entry name" value="Transl_B-barrel_sf"/>
</dbReference>
<accession>A0ABQ3V7T6</accession>
<dbReference type="InterPro" id="IPR002676">
    <property type="entry name" value="RimM_N"/>
</dbReference>
<evidence type="ECO:0000259" key="6">
    <source>
        <dbReference type="Pfam" id="PF01782"/>
    </source>
</evidence>
<keyword evidence="9" id="KW-1185">Reference proteome</keyword>
<dbReference type="InterPro" id="IPR036976">
    <property type="entry name" value="RimM_N_sf"/>
</dbReference>
<evidence type="ECO:0000313" key="8">
    <source>
        <dbReference type="EMBL" id="GHO61069.1"/>
    </source>
</evidence>
<comment type="subcellular location">
    <subcellularLocation>
        <location evidence="5">Cytoplasm</location>
    </subcellularLocation>
</comment>
<comment type="caution">
    <text evidence="8">The sequence shown here is derived from an EMBL/GenBank/DDBJ whole genome shotgun (WGS) entry which is preliminary data.</text>
</comment>
<name>A0ABQ3V7T6_9CHLR</name>
<dbReference type="Pfam" id="PF01782">
    <property type="entry name" value="RimM"/>
    <property type="match status" value="1"/>
</dbReference>
<dbReference type="SUPFAM" id="SSF50447">
    <property type="entry name" value="Translation proteins"/>
    <property type="match status" value="1"/>
</dbReference>
<keyword evidence="3 5" id="KW-0698">rRNA processing</keyword>
<dbReference type="InterPro" id="IPR011033">
    <property type="entry name" value="PRC_barrel-like_sf"/>
</dbReference>
<keyword evidence="1 5" id="KW-0963">Cytoplasm</keyword>
<comment type="domain">
    <text evidence="5">The PRC barrel domain binds ribosomal protein uS19.</text>
</comment>
<organism evidence="8 9">
    <name type="scientific">Ktedonobacter robiniae</name>
    <dbReference type="NCBI Taxonomy" id="2778365"/>
    <lineage>
        <taxon>Bacteria</taxon>
        <taxon>Bacillati</taxon>
        <taxon>Chloroflexota</taxon>
        <taxon>Ktedonobacteria</taxon>
        <taxon>Ktedonobacterales</taxon>
        <taxon>Ktedonobacteraceae</taxon>
        <taxon>Ktedonobacter</taxon>
    </lineage>
</organism>
<comment type="subunit">
    <text evidence="5">Binds ribosomal protein uS19.</text>
</comment>
<dbReference type="PANTHER" id="PTHR33692">
    <property type="entry name" value="RIBOSOME MATURATION FACTOR RIMM"/>
    <property type="match status" value="1"/>
</dbReference>
<dbReference type="NCBIfam" id="TIGR02273">
    <property type="entry name" value="16S_RimM"/>
    <property type="match status" value="1"/>
</dbReference>
<evidence type="ECO:0000256" key="4">
    <source>
        <dbReference type="ARBA" id="ARBA00023186"/>
    </source>
</evidence>
<keyword evidence="4 5" id="KW-0143">Chaperone</keyword>
<gene>
    <name evidence="5 8" type="primary">rimM</name>
    <name evidence="8" type="ORF">KSB_95440</name>
</gene>
<proteinExistence type="inferred from homology"/>
<reference evidence="8 9" key="1">
    <citation type="journal article" date="2021" name="Int. J. Syst. Evol. Microbiol.">
        <title>Reticulibacter mediterranei gen. nov., sp. nov., within the new family Reticulibacteraceae fam. nov., and Ktedonospora formicarum gen. nov., sp. nov., Ktedonobacter robiniae sp. nov., Dictyobacter formicarum sp. nov. and Dictyobacter arantiisoli sp. nov., belonging to the class Ktedonobacteria.</title>
        <authorList>
            <person name="Yabe S."/>
            <person name="Zheng Y."/>
            <person name="Wang C.M."/>
            <person name="Sakai Y."/>
            <person name="Abe K."/>
            <person name="Yokota A."/>
            <person name="Donadio S."/>
            <person name="Cavaletti L."/>
            <person name="Monciardini P."/>
        </authorList>
    </citation>
    <scope>NUCLEOTIDE SEQUENCE [LARGE SCALE GENOMIC DNA]</scope>
    <source>
        <strain evidence="8 9">SOSP1-30</strain>
    </source>
</reference>
<dbReference type="SUPFAM" id="SSF50346">
    <property type="entry name" value="PRC-barrel domain"/>
    <property type="match status" value="1"/>
</dbReference>
<dbReference type="Pfam" id="PF24986">
    <property type="entry name" value="PRC_RimM"/>
    <property type="match status" value="1"/>
</dbReference>
<evidence type="ECO:0000256" key="2">
    <source>
        <dbReference type="ARBA" id="ARBA00022517"/>
    </source>
</evidence>
<dbReference type="HAMAP" id="MF_00014">
    <property type="entry name" value="Ribosome_mat_RimM"/>
    <property type="match status" value="1"/>
</dbReference>
<feature type="domain" description="RimM N-terminal" evidence="6">
    <location>
        <begin position="11"/>
        <end position="94"/>
    </location>
</feature>
<evidence type="ECO:0000256" key="3">
    <source>
        <dbReference type="ARBA" id="ARBA00022552"/>
    </source>
</evidence>
<comment type="similarity">
    <text evidence="5">Belongs to the RimM family.</text>
</comment>
<evidence type="ECO:0000313" key="9">
    <source>
        <dbReference type="Proteomes" id="UP000654345"/>
    </source>
</evidence>
<comment type="function">
    <text evidence="5">An accessory protein needed during the final step in the assembly of 30S ribosomal subunit, possibly for assembly of the head region. Essential for efficient processing of 16S rRNA. May be needed both before and after RbfA during the maturation of 16S rRNA. It has affinity for free ribosomal 30S subunits but not for 70S ribosomes.</text>
</comment>
<evidence type="ECO:0000256" key="5">
    <source>
        <dbReference type="HAMAP-Rule" id="MF_00014"/>
    </source>
</evidence>
<evidence type="ECO:0000256" key="1">
    <source>
        <dbReference type="ARBA" id="ARBA00022490"/>
    </source>
</evidence>